<organism evidence="3 4">
    <name type="scientific">Paramecium primaurelia</name>
    <dbReference type="NCBI Taxonomy" id="5886"/>
    <lineage>
        <taxon>Eukaryota</taxon>
        <taxon>Sar</taxon>
        <taxon>Alveolata</taxon>
        <taxon>Ciliophora</taxon>
        <taxon>Intramacronucleata</taxon>
        <taxon>Oligohymenophorea</taxon>
        <taxon>Peniculida</taxon>
        <taxon>Parameciidae</taxon>
        <taxon>Paramecium</taxon>
    </lineage>
</organism>
<reference evidence="3" key="1">
    <citation type="submission" date="2021-01" db="EMBL/GenBank/DDBJ databases">
        <authorList>
            <consortium name="Genoscope - CEA"/>
            <person name="William W."/>
        </authorList>
    </citation>
    <scope>NUCLEOTIDE SEQUENCE</scope>
</reference>
<proteinExistence type="predicted"/>
<sequence>MILTLLLIIQKINADCIANQFLTFPKQAELVYAVKRITIKLEGEYIIGYGDEYEVRDKSKISLKQVPSGKMFAPSNFEIYCPAVHQLSRKDSIKCEIQLNMEEVDAVLTDPAEIPQKAKFVIPIEVDKDIKSNPVFEIENNFQMRLMDLAKQLEKLAYYLEYENCDILVYIIPKPLSISSDQITLLQKYSKSIPEGASIEEISESSKGELYVENLSLDTNSSTHHYGLIAIVIGVIALAAIRAFSKKKDQQNNPDQQPLNQQELQNLK</sequence>
<feature type="region of interest" description="Disordered" evidence="1">
    <location>
        <begin position="249"/>
        <end position="268"/>
    </location>
</feature>
<evidence type="ECO:0000313" key="4">
    <source>
        <dbReference type="Proteomes" id="UP000688137"/>
    </source>
</evidence>
<dbReference type="AlphaFoldDB" id="A0A8S1Q1U5"/>
<dbReference type="OMA" id="ADCIANQ"/>
<evidence type="ECO:0008006" key="5">
    <source>
        <dbReference type="Google" id="ProtNLM"/>
    </source>
</evidence>
<gene>
    <name evidence="3" type="ORF">PPRIM_AZ9-3.1.T1380066</name>
</gene>
<feature type="compositionally biased region" description="Low complexity" evidence="1">
    <location>
        <begin position="251"/>
        <end position="268"/>
    </location>
</feature>
<feature type="transmembrane region" description="Helical" evidence="2">
    <location>
        <begin position="226"/>
        <end position="244"/>
    </location>
</feature>
<keyword evidence="2" id="KW-0812">Transmembrane</keyword>
<comment type="caution">
    <text evidence="3">The sequence shown here is derived from an EMBL/GenBank/DDBJ whole genome shotgun (WGS) entry which is preliminary data.</text>
</comment>
<keyword evidence="4" id="KW-1185">Reference proteome</keyword>
<keyword evidence="2" id="KW-1133">Transmembrane helix</keyword>
<dbReference type="EMBL" id="CAJJDM010000142">
    <property type="protein sequence ID" value="CAD8108803.1"/>
    <property type="molecule type" value="Genomic_DNA"/>
</dbReference>
<protein>
    <recommendedName>
        <fullName evidence="5">Transmembrane protein</fullName>
    </recommendedName>
</protein>
<evidence type="ECO:0000256" key="2">
    <source>
        <dbReference type="SAM" id="Phobius"/>
    </source>
</evidence>
<evidence type="ECO:0000256" key="1">
    <source>
        <dbReference type="SAM" id="MobiDB-lite"/>
    </source>
</evidence>
<keyword evidence="2" id="KW-0472">Membrane</keyword>
<name>A0A8S1Q1U5_PARPR</name>
<evidence type="ECO:0000313" key="3">
    <source>
        <dbReference type="EMBL" id="CAD8108803.1"/>
    </source>
</evidence>
<accession>A0A8S1Q1U5</accession>
<dbReference type="Proteomes" id="UP000688137">
    <property type="component" value="Unassembled WGS sequence"/>
</dbReference>